<feature type="transmembrane region" description="Helical" evidence="1">
    <location>
        <begin position="6"/>
        <end position="27"/>
    </location>
</feature>
<reference evidence="4" key="1">
    <citation type="journal article" date="2019" name="Int. J. Syst. Evol. Microbiol.">
        <title>The Global Catalogue of Microorganisms (GCM) 10K type strain sequencing project: providing services to taxonomists for standard genome sequencing and annotation.</title>
        <authorList>
            <consortium name="The Broad Institute Genomics Platform"/>
            <consortium name="The Broad Institute Genome Sequencing Center for Infectious Disease"/>
            <person name="Wu L."/>
            <person name="Ma J."/>
        </authorList>
    </citation>
    <scope>NUCLEOTIDE SEQUENCE [LARGE SCALE GENOMIC DNA]</scope>
    <source>
        <strain evidence="4">CGMCC 4.7466</strain>
    </source>
</reference>
<dbReference type="SUPFAM" id="SSF49363">
    <property type="entry name" value="Purple acid phosphatase, N-terminal domain"/>
    <property type="match status" value="1"/>
</dbReference>
<dbReference type="InterPro" id="IPR015914">
    <property type="entry name" value="PAPs_N"/>
</dbReference>
<gene>
    <name evidence="3" type="ORF">ACFPFU_20825</name>
</gene>
<accession>A0ABV9T6P1</accession>
<name>A0ABV9T6P1_9BACT</name>
<organism evidence="3 4">
    <name type="scientific">Negadavirga shengliensis</name>
    <dbReference type="NCBI Taxonomy" id="1389218"/>
    <lineage>
        <taxon>Bacteria</taxon>
        <taxon>Pseudomonadati</taxon>
        <taxon>Bacteroidota</taxon>
        <taxon>Cytophagia</taxon>
        <taxon>Cytophagales</taxon>
        <taxon>Cyclobacteriaceae</taxon>
        <taxon>Negadavirga</taxon>
    </lineage>
</organism>
<keyword evidence="1" id="KW-1133">Transmembrane helix</keyword>
<dbReference type="Proteomes" id="UP001595818">
    <property type="component" value="Unassembled WGS sequence"/>
</dbReference>
<protein>
    <submittedName>
        <fullName evidence="3">Fibronectin type III domain-containing protein</fullName>
    </submittedName>
</protein>
<feature type="domain" description="Purple acid phosphatase N-terminal" evidence="2">
    <location>
        <begin position="32"/>
        <end position="101"/>
    </location>
</feature>
<sequence>MNQDKLSTSLFYSLVGWLAFFVFIPVYGQTEPAGLLLTWQQDPTTTMTIDWHTAPGDQAEPALYYKAMNESEWRKAAASQHPFPYSERTINRTELTELDPAVIGNYNCTTFGK</sequence>
<evidence type="ECO:0000313" key="4">
    <source>
        <dbReference type="Proteomes" id="UP001595818"/>
    </source>
</evidence>
<dbReference type="RefSeq" id="WP_377067746.1">
    <property type="nucleotide sequence ID" value="NZ_JBHSJJ010000016.1"/>
</dbReference>
<proteinExistence type="predicted"/>
<dbReference type="Pfam" id="PF16656">
    <property type="entry name" value="Pur_ac_phosph_N"/>
    <property type="match status" value="1"/>
</dbReference>
<keyword evidence="4" id="KW-1185">Reference proteome</keyword>
<keyword evidence="1" id="KW-0812">Transmembrane</keyword>
<keyword evidence="1" id="KW-0472">Membrane</keyword>
<dbReference type="InterPro" id="IPR008963">
    <property type="entry name" value="Purple_acid_Pase-like_N"/>
</dbReference>
<evidence type="ECO:0000259" key="2">
    <source>
        <dbReference type="Pfam" id="PF16656"/>
    </source>
</evidence>
<dbReference type="EMBL" id="JBHSJJ010000016">
    <property type="protein sequence ID" value="MFC4874161.1"/>
    <property type="molecule type" value="Genomic_DNA"/>
</dbReference>
<evidence type="ECO:0000256" key="1">
    <source>
        <dbReference type="SAM" id="Phobius"/>
    </source>
</evidence>
<comment type="caution">
    <text evidence="3">The sequence shown here is derived from an EMBL/GenBank/DDBJ whole genome shotgun (WGS) entry which is preliminary data.</text>
</comment>
<evidence type="ECO:0000313" key="3">
    <source>
        <dbReference type="EMBL" id="MFC4874161.1"/>
    </source>
</evidence>